<accession>A0A7I9XXU8</accession>
<evidence type="ECO:0000256" key="1">
    <source>
        <dbReference type="SAM" id="SignalP"/>
    </source>
</evidence>
<feature type="chain" id="PRO_5029600185" description="PASTA domain-containing protein" evidence="1">
    <location>
        <begin position="32"/>
        <end position="101"/>
    </location>
</feature>
<keyword evidence="1" id="KW-0732">Signal</keyword>
<comment type="caution">
    <text evidence="2">The sequence shown here is derived from an EMBL/GenBank/DDBJ whole genome shotgun (WGS) entry which is preliminary data.</text>
</comment>
<dbReference type="RefSeq" id="WP_163756416.1">
    <property type="nucleotide sequence ID" value="NZ_BLKW01000002.1"/>
</dbReference>
<name>A0A7I9XXU8_9MYCO</name>
<gene>
    <name evidence="2" type="ORF">MBOT_19810</name>
</gene>
<feature type="signal peptide" evidence="1">
    <location>
        <begin position="1"/>
        <end position="31"/>
    </location>
</feature>
<dbReference type="AlphaFoldDB" id="A0A7I9XXU8"/>
<reference evidence="2 3" key="1">
    <citation type="journal article" date="2019" name="Emerg. Microbes Infect.">
        <title>Comprehensive subspecies identification of 175 nontuberculous mycobacteria species based on 7547 genomic profiles.</title>
        <authorList>
            <person name="Matsumoto Y."/>
            <person name="Kinjo T."/>
            <person name="Motooka D."/>
            <person name="Nabeya D."/>
            <person name="Jung N."/>
            <person name="Uechi K."/>
            <person name="Horii T."/>
            <person name="Iida T."/>
            <person name="Fujita J."/>
            <person name="Nakamura S."/>
        </authorList>
    </citation>
    <scope>NUCLEOTIDE SEQUENCE [LARGE SCALE GENOMIC DNA]</scope>
    <source>
        <strain evidence="2 3">JCM 17322</strain>
    </source>
</reference>
<proteinExistence type="predicted"/>
<dbReference type="EMBL" id="BLKW01000002">
    <property type="protein sequence ID" value="GFG74616.1"/>
    <property type="molecule type" value="Genomic_DNA"/>
</dbReference>
<sequence length="101" mass="10658">MTTALFRHVTLAGVAALVAVCPAACTSTSTAPPVTVTVTKSTTSSSATAAAQVEIPDVINQNAEIAREQLEQIGLTNIQLVPANPKYQLVLPRRQLDSRRC</sequence>
<evidence type="ECO:0008006" key="4">
    <source>
        <dbReference type="Google" id="ProtNLM"/>
    </source>
</evidence>
<keyword evidence="3" id="KW-1185">Reference proteome</keyword>
<evidence type="ECO:0000313" key="3">
    <source>
        <dbReference type="Proteomes" id="UP000465361"/>
    </source>
</evidence>
<evidence type="ECO:0000313" key="2">
    <source>
        <dbReference type="EMBL" id="GFG74616.1"/>
    </source>
</evidence>
<dbReference type="Proteomes" id="UP000465361">
    <property type="component" value="Unassembled WGS sequence"/>
</dbReference>
<protein>
    <recommendedName>
        <fullName evidence="4">PASTA domain-containing protein</fullName>
    </recommendedName>
</protein>
<organism evidence="2 3">
    <name type="scientific">Mycobacterium botniense</name>
    <dbReference type="NCBI Taxonomy" id="84962"/>
    <lineage>
        <taxon>Bacteria</taxon>
        <taxon>Bacillati</taxon>
        <taxon>Actinomycetota</taxon>
        <taxon>Actinomycetes</taxon>
        <taxon>Mycobacteriales</taxon>
        <taxon>Mycobacteriaceae</taxon>
        <taxon>Mycobacterium</taxon>
    </lineage>
</organism>